<dbReference type="InterPro" id="IPR008395">
    <property type="entry name" value="Agenet-like_dom"/>
</dbReference>
<comment type="caution">
    <text evidence="2">The sequence shown here is derived from an EMBL/GenBank/DDBJ whole genome shotgun (WGS) entry which is preliminary data.</text>
</comment>
<evidence type="ECO:0000259" key="1">
    <source>
        <dbReference type="SMART" id="SM00743"/>
    </source>
</evidence>
<organism evidence="2 3">
    <name type="scientific">Dillenia turbinata</name>
    <dbReference type="NCBI Taxonomy" id="194707"/>
    <lineage>
        <taxon>Eukaryota</taxon>
        <taxon>Viridiplantae</taxon>
        <taxon>Streptophyta</taxon>
        <taxon>Embryophyta</taxon>
        <taxon>Tracheophyta</taxon>
        <taxon>Spermatophyta</taxon>
        <taxon>Magnoliopsida</taxon>
        <taxon>eudicotyledons</taxon>
        <taxon>Gunneridae</taxon>
        <taxon>Pentapetalae</taxon>
        <taxon>Dilleniales</taxon>
        <taxon>Dilleniaceae</taxon>
        <taxon>Dillenia</taxon>
    </lineage>
</organism>
<dbReference type="PANTHER" id="PTHR31917:SF146">
    <property type="entry name" value="PLANT TUDOR-LIKE RNA-BINDING PROTEIN-RELATED"/>
    <property type="match status" value="1"/>
</dbReference>
<sequence>VLVNLAGFKKKGIMRFRKGYKVEVLSKDDSPSGSWRSAEIVSCNRKTYSVRYDSNSGSIGQSIVVKVPRKFIRPFPPPVGNMKSWTDGDTVEVYNNGSWKAAMISKVFGEVTFMVRLVDSSREIQVNKLHMRVQQAWEDGAWSVIKKDLVKSKDVDPVQMCVSVTQMNAKVRYEAWDCCLPAKGGVASQVPQPKRKIPAGNANLSKKLKMKKGAKEGDFFIRGMFHSSAPHSVSSRTLKRKMSYSSSDIEMHTENKKVRVVVGGVTCQEVAPDNLPFERIDDVAFPREDLGENYILASFNNRIISNYDAELSGSHSDCDESSV</sequence>
<dbReference type="Pfam" id="PF05641">
    <property type="entry name" value="Agenet"/>
    <property type="match status" value="1"/>
</dbReference>
<reference evidence="2 3" key="1">
    <citation type="submission" date="2023-12" db="EMBL/GenBank/DDBJ databases">
        <title>A high-quality genome assembly for Dillenia turbinata (Dilleniales).</title>
        <authorList>
            <person name="Chanderbali A."/>
        </authorList>
    </citation>
    <scope>NUCLEOTIDE SEQUENCE [LARGE SCALE GENOMIC DNA]</scope>
    <source>
        <strain evidence="2">LSX21</strain>
        <tissue evidence="2">Leaf</tissue>
    </source>
</reference>
<feature type="non-terminal residue" evidence="2">
    <location>
        <position position="1"/>
    </location>
</feature>
<dbReference type="Proteomes" id="UP001370490">
    <property type="component" value="Unassembled WGS sequence"/>
</dbReference>
<proteinExistence type="predicted"/>
<feature type="domain" description="Agenet" evidence="1">
    <location>
        <begin position="14"/>
        <end position="80"/>
    </location>
</feature>
<keyword evidence="3" id="KW-1185">Reference proteome</keyword>
<dbReference type="SMART" id="SM00743">
    <property type="entry name" value="Agenet"/>
    <property type="match status" value="2"/>
</dbReference>
<name>A0AAN8ZAV4_9MAGN</name>
<dbReference type="PANTHER" id="PTHR31917">
    <property type="entry name" value="AGENET DOMAIN-CONTAINING PROTEIN-RELATED"/>
    <property type="match status" value="1"/>
</dbReference>
<protein>
    <submittedName>
        <fullName evidence="2">Agenet-like domain</fullName>
    </submittedName>
</protein>
<accession>A0AAN8ZAV4</accession>
<evidence type="ECO:0000313" key="3">
    <source>
        <dbReference type="Proteomes" id="UP001370490"/>
    </source>
</evidence>
<dbReference type="AlphaFoldDB" id="A0AAN8ZAV4"/>
<evidence type="ECO:0000313" key="2">
    <source>
        <dbReference type="EMBL" id="KAK6931381.1"/>
    </source>
</evidence>
<dbReference type="EMBL" id="JBAMMX010000011">
    <property type="protein sequence ID" value="KAK6931381.1"/>
    <property type="molecule type" value="Genomic_DNA"/>
</dbReference>
<feature type="non-terminal residue" evidence="2">
    <location>
        <position position="323"/>
    </location>
</feature>
<dbReference type="InterPro" id="IPR014002">
    <property type="entry name" value="Agenet_dom_plant"/>
</dbReference>
<gene>
    <name evidence="2" type="ORF">RJ641_003174</name>
</gene>
<feature type="domain" description="Agenet" evidence="1">
    <location>
        <begin position="83"/>
        <end position="139"/>
    </location>
</feature>